<evidence type="ECO:0000313" key="2">
    <source>
        <dbReference type="EMBL" id="KAJ8423139.1"/>
    </source>
</evidence>
<dbReference type="EMBL" id="JAKOGI010002046">
    <property type="protein sequence ID" value="KAJ8423139.1"/>
    <property type="molecule type" value="Genomic_DNA"/>
</dbReference>
<proteinExistence type="predicted"/>
<dbReference type="Proteomes" id="UP001153076">
    <property type="component" value="Unassembled WGS sequence"/>
</dbReference>
<feature type="compositionally biased region" description="Acidic residues" evidence="1">
    <location>
        <begin position="102"/>
        <end position="151"/>
    </location>
</feature>
<evidence type="ECO:0000313" key="3">
    <source>
        <dbReference type="Proteomes" id="UP001153076"/>
    </source>
</evidence>
<gene>
    <name evidence="2" type="ORF">Cgig2_014411</name>
</gene>
<comment type="caution">
    <text evidence="2">The sequence shown here is derived from an EMBL/GenBank/DDBJ whole genome shotgun (WGS) entry which is preliminary data.</text>
</comment>
<sequence length="164" mass="18260">MECSYLSFLGLDGILLVEKTRGGHLPQILTRPRRPVSTLQGIPSHSKRKTAPPSKYAPPVGTSELGEDFDLGIVRVDLEGLHDFDVRSLCQPQIGEIDVFDSDVEENLEQASDEESDHDDSEDEEFDSLSLDKDDDLQDENESLDDVDLENDTQLHITIGHDAL</sequence>
<keyword evidence="3" id="KW-1185">Reference proteome</keyword>
<name>A0A9Q1JHN2_9CARY</name>
<dbReference type="AlphaFoldDB" id="A0A9Q1JHN2"/>
<protein>
    <submittedName>
        <fullName evidence="2">Uncharacterized protein</fullName>
    </submittedName>
</protein>
<feature type="region of interest" description="Disordered" evidence="1">
    <location>
        <begin position="102"/>
        <end position="153"/>
    </location>
</feature>
<reference evidence="2" key="1">
    <citation type="submission" date="2022-04" db="EMBL/GenBank/DDBJ databases">
        <title>Carnegiea gigantea Genome sequencing and assembly v2.</title>
        <authorList>
            <person name="Copetti D."/>
            <person name="Sanderson M.J."/>
            <person name="Burquez A."/>
            <person name="Wojciechowski M.F."/>
        </authorList>
    </citation>
    <scope>NUCLEOTIDE SEQUENCE</scope>
    <source>
        <strain evidence="2">SGP5-SGP5p</strain>
        <tissue evidence="2">Aerial part</tissue>
    </source>
</reference>
<evidence type="ECO:0000256" key="1">
    <source>
        <dbReference type="SAM" id="MobiDB-lite"/>
    </source>
</evidence>
<organism evidence="2 3">
    <name type="scientific">Carnegiea gigantea</name>
    <dbReference type="NCBI Taxonomy" id="171969"/>
    <lineage>
        <taxon>Eukaryota</taxon>
        <taxon>Viridiplantae</taxon>
        <taxon>Streptophyta</taxon>
        <taxon>Embryophyta</taxon>
        <taxon>Tracheophyta</taxon>
        <taxon>Spermatophyta</taxon>
        <taxon>Magnoliopsida</taxon>
        <taxon>eudicotyledons</taxon>
        <taxon>Gunneridae</taxon>
        <taxon>Pentapetalae</taxon>
        <taxon>Caryophyllales</taxon>
        <taxon>Cactineae</taxon>
        <taxon>Cactaceae</taxon>
        <taxon>Cactoideae</taxon>
        <taxon>Echinocereeae</taxon>
        <taxon>Carnegiea</taxon>
    </lineage>
</organism>
<feature type="region of interest" description="Disordered" evidence="1">
    <location>
        <begin position="26"/>
        <end position="63"/>
    </location>
</feature>
<accession>A0A9Q1JHN2</accession>